<protein>
    <submittedName>
        <fullName evidence="3">Iron-sulfur cluster assembly protein</fullName>
    </submittedName>
</protein>
<dbReference type="InterPro" id="IPR045595">
    <property type="entry name" value="SufBD_N"/>
</dbReference>
<comment type="caution">
    <text evidence="3">The sequence shown here is derived from an EMBL/GenBank/DDBJ whole genome shotgun (WGS) entry which is preliminary data.</text>
</comment>
<sequence length="485" mass="49847">MSYGVMQRSRCSAGCRGARPSATTLSRRAPAPLRANAPAVSASAVEDAWIRANVAEPAAPSPVAGLAALRSSCSEALASLRMPTTRNEEYRFTDVAALTSAKLARPTAAAAVDAALLDSLRFPEAGGSAAVLVDGVLRPELSDLASLPRGAYVGGAAGAPAAALERLGHLSNARGGPFAVVNGVLAGDAVVVVLPDGARLARPLHIIHVASGAGAGQGALSASAPRLLVALGRGAEAEVVEEFVSADSGATAVFAVAEVLLGPGASLKHGYVQREAAGSVHLKSTLVDQAEGSSYNLVEARVGGGLSRHDVGVAQCGPDTATRMRHFLLAGAGQLQDLHSKLVLDHPRGEAEQLHKCIVSHASGRGVFDGNVKVNRLAQKTDAGQLSRNLLLVPRATVNVKPNLQIIADDVKCTHGAAISDLSEEELFYFRARGIPAEVARQSLVYSFGAEVVQALRYDRLVARIQADVVAALQVAEASIAGASK</sequence>
<proteinExistence type="predicted"/>
<gene>
    <name evidence="3" type="ORF">Rsub_02823</name>
</gene>
<organism evidence="3 4">
    <name type="scientific">Raphidocelis subcapitata</name>
    <dbReference type="NCBI Taxonomy" id="307507"/>
    <lineage>
        <taxon>Eukaryota</taxon>
        <taxon>Viridiplantae</taxon>
        <taxon>Chlorophyta</taxon>
        <taxon>core chlorophytes</taxon>
        <taxon>Chlorophyceae</taxon>
        <taxon>CS clade</taxon>
        <taxon>Sphaeropleales</taxon>
        <taxon>Selenastraceae</taxon>
        <taxon>Raphidocelis</taxon>
    </lineage>
</organism>
<feature type="domain" description="SUF system FeS cluster assembly SufBD core" evidence="1">
    <location>
        <begin position="221"/>
        <end position="448"/>
    </location>
</feature>
<dbReference type="FunCoup" id="A0A2V0NZ70">
    <property type="interactions" value="653"/>
</dbReference>
<dbReference type="AlphaFoldDB" id="A0A2V0NZ70"/>
<dbReference type="GO" id="GO:0016226">
    <property type="term" value="P:iron-sulfur cluster assembly"/>
    <property type="evidence" value="ECO:0007669"/>
    <property type="project" value="InterPro"/>
</dbReference>
<evidence type="ECO:0000259" key="2">
    <source>
        <dbReference type="Pfam" id="PF19295"/>
    </source>
</evidence>
<dbReference type="Pfam" id="PF01458">
    <property type="entry name" value="SUFBD_core"/>
    <property type="match status" value="1"/>
</dbReference>
<accession>A0A2V0NZ70</accession>
<dbReference type="InterPro" id="IPR055346">
    <property type="entry name" value="Fe-S_cluster_assembly_SufBD"/>
</dbReference>
<dbReference type="PANTHER" id="PTHR43575:SF1">
    <property type="entry name" value="PROTEIN ABCI7, CHLOROPLASTIC"/>
    <property type="match status" value="1"/>
</dbReference>
<keyword evidence="4" id="KW-1185">Reference proteome</keyword>
<evidence type="ECO:0000313" key="3">
    <source>
        <dbReference type="EMBL" id="GBF90115.1"/>
    </source>
</evidence>
<evidence type="ECO:0000259" key="1">
    <source>
        <dbReference type="Pfam" id="PF01458"/>
    </source>
</evidence>
<dbReference type="OrthoDB" id="2510at2759"/>
<dbReference type="Pfam" id="PF19295">
    <property type="entry name" value="SufBD_N"/>
    <property type="match status" value="1"/>
</dbReference>
<dbReference type="InterPro" id="IPR000825">
    <property type="entry name" value="SUF_FeS_clus_asmbl_SufBD_core"/>
</dbReference>
<dbReference type="STRING" id="307507.A0A2V0NZ70"/>
<dbReference type="InterPro" id="IPR037284">
    <property type="entry name" value="SUF_FeS_clus_asmbl_SufBD_sf"/>
</dbReference>
<evidence type="ECO:0000313" key="4">
    <source>
        <dbReference type="Proteomes" id="UP000247498"/>
    </source>
</evidence>
<dbReference type="EMBL" id="BDRX01000014">
    <property type="protein sequence ID" value="GBF90115.1"/>
    <property type="molecule type" value="Genomic_DNA"/>
</dbReference>
<dbReference type="PANTHER" id="PTHR43575">
    <property type="entry name" value="PROTEIN ABCI7, CHLOROPLASTIC"/>
    <property type="match status" value="1"/>
</dbReference>
<name>A0A2V0NZ70_9CHLO</name>
<reference evidence="3 4" key="1">
    <citation type="journal article" date="2018" name="Sci. Rep.">
        <title>Raphidocelis subcapitata (=Pseudokirchneriella subcapitata) provides an insight into genome evolution and environmental adaptations in the Sphaeropleales.</title>
        <authorList>
            <person name="Suzuki S."/>
            <person name="Yamaguchi H."/>
            <person name="Nakajima N."/>
            <person name="Kawachi M."/>
        </authorList>
    </citation>
    <scope>NUCLEOTIDE SEQUENCE [LARGE SCALE GENOMIC DNA]</scope>
    <source>
        <strain evidence="3 4">NIES-35</strain>
    </source>
</reference>
<dbReference type="Proteomes" id="UP000247498">
    <property type="component" value="Unassembled WGS sequence"/>
</dbReference>
<dbReference type="SUPFAM" id="SSF101960">
    <property type="entry name" value="Stabilizer of iron transporter SufD"/>
    <property type="match status" value="1"/>
</dbReference>
<feature type="domain" description="SUF system FeS cluster assembly SufBD N-terminal" evidence="2">
    <location>
        <begin position="65"/>
        <end position="206"/>
    </location>
</feature>
<dbReference type="InParanoid" id="A0A2V0NZ70"/>